<dbReference type="InterPro" id="IPR050555">
    <property type="entry name" value="Bact_Solute-Bind_Prot2"/>
</dbReference>
<proteinExistence type="inferred from homology"/>
<dbReference type="RefSeq" id="WP_119085941.1">
    <property type="nucleotide sequence ID" value="NZ_QXIY01000029.1"/>
</dbReference>
<dbReference type="PANTHER" id="PTHR30036:SF7">
    <property type="entry name" value="ABC TRANSPORTER PERIPLASMIC-BINDING PROTEIN YPHF"/>
    <property type="match status" value="1"/>
</dbReference>
<evidence type="ECO:0000313" key="5">
    <source>
        <dbReference type="Proteomes" id="UP000266113"/>
    </source>
</evidence>
<dbReference type="PANTHER" id="PTHR30036">
    <property type="entry name" value="D-XYLOSE-BINDING PERIPLASMIC PROTEIN"/>
    <property type="match status" value="1"/>
</dbReference>
<dbReference type="Proteomes" id="UP000266113">
    <property type="component" value="Unassembled WGS sequence"/>
</dbReference>
<evidence type="ECO:0000256" key="1">
    <source>
        <dbReference type="ARBA" id="ARBA00004196"/>
    </source>
</evidence>
<organism evidence="4 5">
    <name type="scientific">Candidatus Cryosericum septentrionale</name>
    <dbReference type="NCBI Taxonomy" id="2290913"/>
    <lineage>
        <taxon>Bacteria</taxon>
        <taxon>Pseudomonadati</taxon>
        <taxon>Caldisericota/Cryosericota group</taxon>
        <taxon>Candidatus Cryosericota</taxon>
        <taxon>Candidatus Cryosericia</taxon>
        <taxon>Candidatus Cryosericales</taxon>
        <taxon>Candidatus Cryosericaceae</taxon>
        <taxon>Candidatus Cryosericum</taxon>
    </lineage>
</organism>
<dbReference type="EMBL" id="QXIY01000029">
    <property type="protein sequence ID" value="RIE16537.1"/>
    <property type="molecule type" value="Genomic_DNA"/>
</dbReference>
<dbReference type="OrthoDB" id="9800520at2"/>
<dbReference type="GO" id="GO:0030288">
    <property type="term" value="C:outer membrane-bounded periplasmic space"/>
    <property type="evidence" value="ECO:0007669"/>
    <property type="project" value="TreeGrafter"/>
</dbReference>
<comment type="subcellular location">
    <subcellularLocation>
        <location evidence="1">Cell envelope</location>
    </subcellularLocation>
</comment>
<dbReference type="Gene3D" id="3.40.50.2300">
    <property type="match status" value="2"/>
</dbReference>
<dbReference type="InterPro" id="IPR028082">
    <property type="entry name" value="Peripla_BP_I"/>
</dbReference>
<protein>
    <submittedName>
        <fullName evidence="4">Sugar ABC transporter substrate-binding protein</fullName>
    </submittedName>
</protein>
<reference evidence="4 5" key="1">
    <citation type="submission" date="2018-09" db="EMBL/GenBank/DDBJ databases">
        <title>Discovery and Ecogenomic Context for Candidatus Cryosericales, a Global Caldiserica Order Active in Thawing Permafrost.</title>
        <authorList>
            <person name="Martinez M.A."/>
            <person name="Woodcroft B.J."/>
            <person name="Ignacio Espinoza J.C."/>
            <person name="Zayed A."/>
            <person name="Singleton C.M."/>
            <person name="Boyd J."/>
            <person name="Li Y.-F."/>
            <person name="Purvine S."/>
            <person name="Maughan H."/>
            <person name="Hodgkins S.B."/>
            <person name="Anderson D."/>
            <person name="Sederholm M."/>
            <person name="Temperton B."/>
            <person name="Saleska S.R."/>
            <person name="Tyson G.W."/>
            <person name="Rich V.I."/>
        </authorList>
    </citation>
    <scope>NUCLEOTIDE SEQUENCE [LARGE SCALE GENOMIC DNA]</scope>
    <source>
        <strain evidence="4 5">SMC1</strain>
    </source>
</reference>
<dbReference type="GO" id="GO:0030246">
    <property type="term" value="F:carbohydrate binding"/>
    <property type="evidence" value="ECO:0007669"/>
    <property type="project" value="TreeGrafter"/>
</dbReference>
<evidence type="ECO:0000259" key="3">
    <source>
        <dbReference type="Pfam" id="PF13407"/>
    </source>
</evidence>
<dbReference type="PROSITE" id="PS51257">
    <property type="entry name" value="PROKAR_LIPOPROTEIN"/>
    <property type="match status" value="1"/>
</dbReference>
<dbReference type="Pfam" id="PF13407">
    <property type="entry name" value="Peripla_BP_4"/>
    <property type="match status" value="1"/>
</dbReference>
<accession>A0A398DXC3</accession>
<comment type="caution">
    <text evidence="4">The sequence shown here is derived from an EMBL/GenBank/DDBJ whole genome shotgun (WGS) entry which is preliminary data.</text>
</comment>
<evidence type="ECO:0000256" key="2">
    <source>
        <dbReference type="ARBA" id="ARBA00007639"/>
    </source>
</evidence>
<comment type="similarity">
    <text evidence="2">Belongs to the bacterial solute-binding protein 2 family.</text>
</comment>
<dbReference type="InterPro" id="IPR025997">
    <property type="entry name" value="SBP_2_dom"/>
</dbReference>
<keyword evidence="5" id="KW-1185">Reference proteome</keyword>
<feature type="domain" description="Periplasmic binding protein" evidence="3">
    <location>
        <begin position="37"/>
        <end position="294"/>
    </location>
</feature>
<name>A0A398DXC3_9BACT</name>
<evidence type="ECO:0000313" key="4">
    <source>
        <dbReference type="EMBL" id="RIE16537.1"/>
    </source>
</evidence>
<dbReference type="AlphaFoldDB" id="A0A398DXC3"/>
<gene>
    <name evidence="4" type="ORF">SMC1_06360</name>
</gene>
<sequence>MKKRNAFILLVVVVVIIPMIMLTSCTKKAATKQLTFVMVPKGVHPYYIPCYQGFVDAAAKYGITVEEAVPQKFELPLQVQVIEDLIAKKVDGIAISAVDDAGLVPVIDEATKAGIKVITFDAPAPSTAALCYIGTDNKSAGSAAAKQMAKLMGNKGNLIILQGGLAASNLNLRTQGFKETMAQVAPDIKILDVVDEGGDLSVTQSKTEAIIVAYPKLNAIFAVSAEIAGANNAVKDAIAKKHLTQGQIILGGFDDVKDTLDGITDGSIAFCLVQKTYKMGWLSIENLLAATQGKTLQNIDTGMVIVTKANVATYMDDMKKEFAGATTGGK</sequence>
<dbReference type="CDD" id="cd06314">
    <property type="entry name" value="PBP1_tmGBP"/>
    <property type="match status" value="1"/>
</dbReference>
<dbReference type="SUPFAM" id="SSF53822">
    <property type="entry name" value="Periplasmic binding protein-like I"/>
    <property type="match status" value="1"/>
</dbReference>